<organism evidence="1 2">
    <name type="scientific">Botryotinia convoluta</name>
    <dbReference type="NCBI Taxonomy" id="54673"/>
    <lineage>
        <taxon>Eukaryota</taxon>
        <taxon>Fungi</taxon>
        <taxon>Dikarya</taxon>
        <taxon>Ascomycota</taxon>
        <taxon>Pezizomycotina</taxon>
        <taxon>Leotiomycetes</taxon>
        <taxon>Helotiales</taxon>
        <taxon>Sclerotiniaceae</taxon>
        <taxon>Botryotinia</taxon>
    </lineage>
</organism>
<reference evidence="1 2" key="1">
    <citation type="submission" date="2017-12" db="EMBL/GenBank/DDBJ databases">
        <title>Comparative genomics of Botrytis spp.</title>
        <authorList>
            <person name="Valero-Jimenez C.A."/>
            <person name="Tapia P."/>
            <person name="Veloso J."/>
            <person name="Silva-Moreno E."/>
            <person name="Staats M."/>
            <person name="Valdes J.H."/>
            <person name="Van Kan J.A.L."/>
        </authorList>
    </citation>
    <scope>NUCLEOTIDE SEQUENCE [LARGE SCALE GENOMIC DNA]</scope>
    <source>
        <strain evidence="1 2">MUCL11595</strain>
    </source>
</reference>
<evidence type="ECO:0000313" key="2">
    <source>
        <dbReference type="Proteomes" id="UP000297527"/>
    </source>
</evidence>
<name>A0A4Z1HMR3_9HELO</name>
<proteinExistence type="predicted"/>
<sequence>MSDKIPLNPLYNPPSILSSTSSVEETESLCICSAIPNYLKPFVSTCPLTSRLSPLASHPHASHHYHHPSFNL</sequence>
<keyword evidence="2" id="KW-1185">Reference proteome</keyword>
<accession>A0A4Z1HMR3</accession>
<dbReference type="Proteomes" id="UP000297527">
    <property type="component" value="Unassembled WGS sequence"/>
</dbReference>
<gene>
    <name evidence="1" type="ORF">BCON_0337g00060</name>
</gene>
<dbReference type="AlphaFoldDB" id="A0A4Z1HMR3"/>
<comment type="caution">
    <text evidence="1">The sequence shown here is derived from an EMBL/GenBank/DDBJ whole genome shotgun (WGS) entry which is preliminary data.</text>
</comment>
<dbReference type="EMBL" id="PQXN01000335">
    <property type="protein sequence ID" value="TGO46217.1"/>
    <property type="molecule type" value="Genomic_DNA"/>
</dbReference>
<evidence type="ECO:0000313" key="1">
    <source>
        <dbReference type="EMBL" id="TGO46217.1"/>
    </source>
</evidence>
<protein>
    <submittedName>
        <fullName evidence="1">Uncharacterized protein</fullName>
    </submittedName>
</protein>